<evidence type="ECO:0000313" key="2">
    <source>
        <dbReference type="EMBL" id="UXU56537.1"/>
    </source>
</evidence>
<dbReference type="RefSeq" id="WP_262608284.1">
    <property type="nucleotide sequence ID" value="NZ_CP094809.1"/>
</dbReference>
<keyword evidence="1" id="KW-1133">Transmembrane helix</keyword>
<name>A0ABD7TUL6_9STAP</name>
<proteinExistence type="predicted"/>
<keyword evidence="1" id="KW-0472">Membrane</keyword>
<sequence>MYNVVINNQGGDNITPDIYLKLLIAYIKGAIIIKSDDKNLEEMLDKNYIYSEIGDKTFYVNGFPVWGTTNKRLITTEGRKAFWRISFKVILPSLIGISGLLLTALKLLLGN</sequence>
<evidence type="ECO:0000256" key="1">
    <source>
        <dbReference type="SAM" id="Phobius"/>
    </source>
</evidence>
<keyword evidence="1" id="KW-0812">Transmembrane</keyword>
<dbReference type="AlphaFoldDB" id="A0ABD7TUL6"/>
<gene>
    <name evidence="2" type="ORF">MUA95_08155</name>
</gene>
<reference evidence="2" key="1">
    <citation type="submission" date="2022-03" db="EMBL/GenBank/DDBJ databases">
        <title>Comparative Genomics of East African Camel-Associated Staphylococcaceae spp.: Diversity and Inheritance of Traits Involved in Host-Pathogen Interactions.</title>
        <authorList>
            <person name="Akarsu H."/>
            <person name="Liljander A."/>
            <person name="Younan M."/>
            <person name="Brodard I."/>
            <person name="Glucks I."/>
            <person name="Labroussaa F."/>
            <person name="Overesch G."/>
            <person name="Kuhnert P."/>
            <person name="Perreten V."/>
            <person name="Drexler J.F."/>
            <person name="Corman V.M."/>
            <person name="Falquet L."/>
            <person name="Jores J."/>
        </authorList>
    </citation>
    <scope>NUCLEOTIDE SEQUENCE</scope>
    <source>
        <strain evidence="2">IVB6197</strain>
    </source>
</reference>
<feature type="transmembrane region" description="Helical" evidence="1">
    <location>
        <begin position="89"/>
        <end position="109"/>
    </location>
</feature>
<protein>
    <submittedName>
        <fullName evidence="2">Uncharacterized protein</fullName>
    </submittedName>
</protein>
<organism evidence="2 3">
    <name type="scientific">Staphylococcus agnetis</name>
    <dbReference type="NCBI Taxonomy" id="985762"/>
    <lineage>
        <taxon>Bacteria</taxon>
        <taxon>Bacillati</taxon>
        <taxon>Bacillota</taxon>
        <taxon>Bacilli</taxon>
        <taxon>Bacillales</taxon>
        <taxon>Staphylococcaceae</taxon>
        <taxon>Staphylococcus</taxon>
    </lineage>
</organism>
<evidence type="ECO:0000313" key="3">
    <source>
        <dbReference type="Proteomes" id="UP001065705"/>
    </source>
</evidence>
<accession>A0ABD7TUL6</accession>
<dbReference type="Proteomes" id="UP001065705">
    <property type="component" value="Chromosome"/>
</dbReference>
<dbReference type="EMBL" id="CP094809">
    <property type="protein sequence ID" value="UXU56537.1"/>
    <property type="molecule type" value="Genomic_DNA"/>
</dbReference>